<dbReference type="AlphaFoldDB" id="A0A2I0I608"/>
<comment type="caution">
    <text evidence="2">The sequence shown here is derived from an EMBL/GenBank/DDBJ whole genome shotgun (WGS) entry which is preliminary data.</text>
</comment>
<accession>A0A2I0I608</accession>
<protein>
    <submittedName>
        <fullName evidence="2">Uncharacterized protein</fullName>
    </submittedName>
</protein>
<evidence type="ECO:0000313" key="3">
    <source>
        <dbReference type="Proteomes" id="UP000233551"/>
    </source>
</evidence>
<proteinExistence type="predicted"/>
<evidence type="ECO:0000313" key="2">
    <source>
        <dbReference type="EMBL" id="PKI39243.1"/>
    </source>
</evidence>
<dbReference type="EMBL" id="PGOL01003836">
    <property type="protein sequence ID" value="PKI39243.1"/>
    <property type="molecule type" value="Genomic_DNA"/>
</dbReference>
<dbReference type="Proteomes" id="UP000233551">
    <property type="component" value="Unassembled WGS sequence"/>
</dbReference>
<feature type="region of interest" description="Disordered" evidence="1">
    <location>
        <begin position="1"/>
        <end position="34"/>
    </location>
</feature>
<evidence type="ECO:0000256" key="1">
    <source>
        <dbReference type="SAM" id="MobiDB-lite"/>
    </source>
</evidence>
<gene>
    <name evidence="2" type="ORF">CRG98_040372</name>
</gene>
<keyword evidence="3" id="KW-1185">Reference proteome</keyword>
<reference evidence="2 3" key="1">
    <citation type="submission" date="2017-11" db="EMBL/GenBank/DDBJ databases">
        <title>De-novo sequencing of pomegranate (Punica granatum L.) genome.</title>
        <authorList>
            <person name="Akparov Z."/>
            <person name="Amiraslanov A."/>
            <person name="Hajiyeva S."/>
            <person name="Abbasov M."/>
            <person name="Kaur K."/>
            <person name="Hamwieh A."/>
            <person name="Solovyev V."/>
            <person name="Salamov A."/>
            <person name="Braich B."/>
            <person name="Kosarev P."/>
            <person name="Mahmoud A."/>
            <person name="Hajiyev E."/>
            <person name="Babayeva S."/>
            <person name="Izzatullayeva V."/>
            <person name="Mammadov A."/>
            <person name="Mammadov A."/>
            <person name="Sharifova S."/>
            <person name="Ojaghi J."/>
            <person name="Eynullazada K."/>
            <person name="Bayramov B."/>
            <person name="Abdulazimova A."/>
            <person name="Shahmuradov I."/>
        </authorList>
    </citation>
    <scope>NUCLEOTIDE SEQUENCE [LARGE SCALE GENOMIC DNA]</scope>
    <source>
        <strain evidence="3">cv. AG2017</strain>
        <tissue evidence="2">Leaf</tissue>
    </source>
</reference>
<name>A0A2I0I608_PUNGR</name>
<organism evidence="2 3">
    <name type="scientific">Punica granatum</name>
    <name type="common">Pomegranate</name>
    <dbReference type="NCBI Taxonomy" id="22663"/>
    <lineage>
        <taxon>Eukaryota</taxon>
        <taxon>Viridiplantae</taxon>
        <taxon>Streptophyta</taxon>
        <taxon>Embryophyta</taxon>
        <taxon>Tracheophyta</taxon>
        <taxon>Spermatophyta</taxon>
        <taxon>Magnoliopsida</taxon>
        <taxon>eudicotyledons</taxon>
        <taxon>Gunneridae</taxon>
        <taxon>Pentapetalae</taxon>
        <taxon>rosids</taxon>
        <taxon>malvids</taxon>
        <taxon>Myrtales</taxon>
        <taxon>Lythraceae</taxon>
        <taxon>Punica</taxon>
    </lineage>
</organism>
<sequence length="107" mass="11778">MGLMRRKGRFIGSPRSDEQGSRASSWTSRGVDPQVRHWGRRASSRMLRCIDPQIRCLEASSLDVDVVGASRPNVDIEGMSTLKFDLGAIEPQVGRRPLSSTLGVVEP</sequence>